<name>A0A6A6I2D7_9PLEO</name>
<feature type="compositionally biased region" description="Pro residues" evidence="1">
    <location>
        <begin position="55"/>
        <end position="64"/>
    </location>
</feature>
<dbReference type="Pfam" id="PF08719">
    <property type="entry name" value="NADAR"/>
    <property type="match status" value="1"/>
</dbReference>
<dbReference type="GeneID" id="54579435"/>
<proteinExistence type="predicted"/>
<dbReference type="AlphaFoldDB" id="A0A6A6I2D7"/>
<sequence length="238" mass="26459">MPPKRTSSKGGRVTKPATRNKMKKDSFPALRKPAGKATSTSTSTTSPATANMPATTPPPAPISPQPEQGPVYFWRPHQANGYLGQWYSSPFTVDGDTYATAEMWMMVQKARLFSDEAVAQKMLATTDPKRHRALGREAKNFSQKTWDDHKRGIVEQGTYYKFTRSEEAEKLRGLLLETGERELVEASPMDRIWGVGFGEKNAGANRGRWGLNLLGKALMGIRGRLREEEEGKGKGKEE</sequence>
<accession>A0A6A6I2D7</accession>
<dbReference type="SUPFAM" id="SSF143990">
    <property type="entry name" value="YbiA-like"/>
    <property type="match status" value="1"/>
</dbReference>
<dbReference type="EMBL" id="ML987203">
    <property type="protein sequence ID" value="KAF2244501.1"/>
    <property type="molecule type" value="Genomic_DNA"/>
</dbReference>
<feature type="domain" description="NADAR" evidence="2">
    <location>
        <begin position="72"/>
        <end position="226"/>
    </location>
</feature>
<dbReference type="Proteomes" id="UP000800094">
    <property type="component" value="Unassembled WGS sequence"/>
</dbReference>
<dbReference type="InterPro" id="IPR037238">
    <property type="entry name" value="YbiA-like_sf"/>
</dbReference>
<evidence type="ECO:0000259" key="2">
    <source>
        <dbReference type="Pfam" id="PF08719"/>
    </source>
</evidence>
<keyword evidence="4" id="KW-1185">Reference proteome</keyword>
<evidence type="ECO:0000313" key="4">
    <source>
        <dbReference type="Proteomes" id="UP000800094"/>
    </source>
</evidence>
<evidence type="ECO:0000313" key="3">
    <source>
        <dbReference type="EMBL" id="KAF2244501.1"/>
    </source>
</evidence>
<dbReference type="Gene3D" id="1.10.357.40">
    <property type="entry name" value="YbiA-like"/>
    <property type="match status" value="1"/>
</dbReference>
<gene>
    <name evidence="3" type="ORF">BU26DRAFT_492145</name>
</gene>
<dbReference type="NCBIfam" id="TIGR02464">
    <property type="entry name" value="ribofla_fusion"/>
    <property type="match status" value="1"/>
</dbReference>
<evidence type="ECO:0000256" key="1">
    <source>
        <dbReference type="SAM" id="MobiDB-lite"/>
    </source>
</evidence>
<organism evidence="3 4">
    <name type="scientific">Trematosphaeria pertusa</name>
    <dbReference type="NCBI Taxonomy" id="390896"/>
    <lineage>
        <taxon>Eukaryota</taxon>
        <taxon>Fungi</taxon>
        <taxon>Dikarya</taxon>
        <taxon>Ascomycota</taxon>
        <taxon>Pezizomycotina</taxon>
        <taxon>Dothideomycetes</taxon>
        <taxon>Pleosporomycetidae</taxon>
        <taxon>Pleosporales</taxon>
        <taxon>Massarineae</taxon>
        <taxon>Trematosphaeriaceae</taxon>
        <taxon>Trematosphaeria</taxon>
    </lineage>
</organism>
<feature type="compositionally biased region" description="Low complexity" evidence="1">
    <location>
        <begin position="37"/>
        <end position="54"/>
    </location>
</feature>
<protein>
    <submittedName>
        <fullName evidence="3">DUF1768-domain-containing protein</fullName>
    </submittedName>
</protein>
<feature type="region of interest" description="Disordered" evidence="1">
    <location>
        <begin position="1"/>
        <end position="68"/>
    </location>
</feature>
<dbReference type="RefSeq" id="XP_033679505.1">
    <property type="nucleotide sequence ID" value="XM_033826105.1"/>
</dbReference>
<dbReference type="InterPro" id="IPR012816">
    <property type="entry name" value="NADAR"/>
</dbReference>
<dbReference type="CDD" id="cd15457">
    <property type="entry name" value="NADAR"/>
    <property type="match status" value="1"/>
</dbReference>
<reference evidence="3" key="1">
    <citation type="journal article" date="2020" name="Stud. Mycol.">
        <title>101 Dothideomycetes genomes: a test case for predicting lifestyles and emergence of pathogens.</title>
        <authorList>
            <person name="Haridas S."/>
            <person name="Albert R."/>
            <person name="Binder M."/>
            <person name="Bloem J."/>
            <person name="Labutti K."/>
            <person name="Salamov A."/>
            <person name="Andreopoulos B."/>
            <person name="Baker S."/>
            <person name="Barry K."/>
            <person name="Bills G."/>
            <person name="Bluhm B."/>
            <person name="Cannon C."/>
            <person name="Castanera R."/>
            <person name="Culley D."/>
            <person name="Daum C."/>
            <person name="Ezra D."/>
            <person name="Gonzalez J."/>
            <person name="Henrissat B."/>
            <person name="Kuo A."/>
            <person name="Liang C."/>
            <person name="Lipzen A."/>
            <person name="Lutzoni F."/>
            <person name="Magnuson J."/>
            <person name="Mondo S."/>
            <person name="Nolan M."/>
            <person name="Ohm R."/>
            <person name="Pangilinan J."/>
            <person name="Park H.-J."/>
            <person name="Ramirez L."/>
            <person name="Alfaro M."/>
            <person name="Sun H."/>
            <person name="Tritt A."/>
            <person name="Yoshinaga Y."/>
            <person name="Zwiers L.-H."/>
            <person name="Turgeon B."/>
            <person name="Goodwin S."/>
            <person name="Spatafora J."/>
            <person name="Crous P."/>
            <person name="Grigoriev I."/>
        </authorList>
    </citation>
    <scope>NUCLEOTIDE SEQUENCE</scope>
    <source>
        <strain evidence="3">CBS 122368</strain>
    </source>
</reference>
<dbReference type="OrthoDB" id="206452at2759"/>